<gene>
    <name evidence="1" type="ORF">RDWZM_004767</name>
</gene>
<evidence type="ECO:0000313" key="2">
    <source>
        <dbReference type="Proteomes" id="UP001142055"/>
    </source>
</evidence>
<reference evidence="1" key="1">
    <citation type="submission" date="2022-12" db="EMBL/GenBank/DDBJ databases">
        <title>Genome assemblies of Blomia tropicalis.</title>
        <authorList>
            <person name="Cui Y."/>
        </authorList>
    </citation>
    <scope>NUCLEOTIDE SEQUENCE</scope>
    <source>
        <tissue evidence="1">Adult mites</tissue>
    </source>
</reference>
<evidence type="ECO:0000313" key="1">
    <source>
        <dbReference type="EMBL" id="KAJ6218955.1"/>
    </source>
</evidence>
<comment type="caution">
    <text evidence="1">The sequence shown here is derived from an EMBL/GenBank/DDBJ whole genome shotgun (WGS) entry which is preliminary data.</text>
</comment>
<dbReference type="Proteomes" id="UP001142055">
    <property type="component" value="Chromosome 2"/>
</dbReference>
<accession>A0A9Q0M4G4</accession>
<proteinExistence type="predicted"/>
<organism evidence="1 2">
    <name type="scientific">Blomia tropicalis</name>
    <name type="common">Mite</name>
    <dbReference type="NCBI Taxonomy" id="40697"/>
    <lineage>
        <taxon>Eukaryota</taxon>
        <taxon>Metazoa</taxon>
        <taxon>Ecdysozoa</taxon>
        <taxon>Arthropoda</taxon>
        <taxon>Chelicerata</taxon>
        <taxon>Arachnida</taxon>
        <taxon>Acari</taxon>
        <taxon>Acariformes</taxon>
        <taxon>Sarcoptiformes</taxon>
        <taxon>Astigmata</taxon>
        <taxon>Glycyphagoidea</taxon>
        <taxon>Echimyopodidae</taxon>
        <taxon>Blomia</taxon>
    </lineage>
</organism>
<protein>
    <submittedName>
        <fullName evidence="1">Uncharacterized protein</fullName>
    </submittedName>
</protein>
<sequence>MSDDNKQSLYNNKETGMSQFELMQKVRSRMNQLYSALDSFKSDLIGDAAELVQEQIQAFGRMVERTKKPYQLTKKDDDN</sequence>
<dbReference type="EMBL" id="JAPWDV010000002">
    <property type="protein sequence ID" value="KAJ6218955.1"/>
    <property type="molecule type" value="Genomic_DNA"/>
</dbReference>
<name>A0A9Q0M4G4_BLOTA</name>
<keyword evidence="2" id="KW-1185">Reference proteome</keyword>
<dbReference type="AlphaFoldDB" id="A0A9Q0M4G4"/>